<evidence type="ECO:0000313" key="7">
    <source>
        <dbReference type="EMBL" id="SKC76303.1"/>
    </source>
</evidence>
<dbReference type="Pfam" id="PF00497">
    <property type="entry name" value="SBP_bac_3"/>
    <property type="match status" value="1"/>
</dbReference>
<dbReference type="GO" id="GO:0030313">
    <property type="term" value="C:cell envelope"/>
    <property type="evidence" value="ECO:0007669"/>
    <property type="project" value="UniProtKB-SubCell"/>
</dbReference>
<feature type="domain" description="Solute-binding protein family 3/N-terminal" evidence="5">
    <location>
        <begin position="49"/>
        <end position="265"/>
    </location>
</feature>
<dbReference type="EMBL" id="FUZT01000007">
    <property type="protein sequence ID" value="SKC76303.1"/>
    <property type="molecule type" value="Genomic_DNA"/>
</dbReference>
<dbReference type="STRING" id="36842.SAMN02194393_02966"/>
<sequence length="265" mass="28348">MNKKLNQIIGVILILMTVFSLIGCGSSNTADNNESKEQTVLEKIQEKGVIVVGTSPDYPPFETIDEKGNIVGFDIDLANEIAAKLGVDLELKQMSFETIVTAVQSGQVDVGISGFSVTEERKENVDMSEPYLVGGQVVVTTTDSGIESVEDLNGEKVTAGMGSTCEQAANKIEGAEVVSLDDFNMGFIMVKNGTAKAVVADVSVAKDYVANDSSYTIIGEPLSYEETAVITKKGNDDLTKAINEAINEIKESGKIDEFKKAWGVE</sequence>
<evidence type="ECO:0000256" key="3">
    <source>
        <dbReference type="ARBA" id="ARBA00022729"/>
    </source>
</evidence>
<dbReference type="InterPro" id="IPR018313">
    <property type="entry name" value="SBP_3_CS"/>
</dbReference>
<dbReference type="RefSeq" id="WP_079492632.1">
    <property type="nucleotide sequence ID" value="NZ_FUZT01000007.1"/>
</dbReference>
<protein>
    <submittedName>
        <fullName evidence="7">Polar amino acid transport system substrate-binding protein</fullName>
    </submittedName>
</protein>
<evidence type="ECO:0000259" key="5">
    <source>
        <dbReference type="SMART" id="SM00062"/>
    </source>
</evidence>
<feature type="domain" description="Ionotropic glutamate receptor C-terminal" evidence="6">
    <location>
        <begin position="49"/>
        <end position="265"/>
    </location>
</feature>
<dbReference type="PANTHER" id="PTHR35936:SF17">
    <property type="entry name" value="ARGININE-BINDING EXTRACELLULAR PROTEIN ARTP"/>
    <property type="match status" value="1"/>
</dbReference>
<evidence type="ECO:0000256" key="4">
    <source>
        <dbReference type="RuleBase" id="RU003744"/>
    </source>
</evidence>
<accession>A0A1T5LJX4</accession>
<dbReference type="AlphaFoldDB" id="A0A1T5LJX4"/>
<dbReference type="PANTHER" id="PTHR35936">
    <property type="entry name" value="MEMBRANE-BOUND LYTIC MUREIN TRANSGLYCOSYLASE F"/>
    <property type="match status" value="1"/>
</dbReference>
<dbReference type="Proteomes" id="UP000190285">
    <property type="component" value="Unassembled WGS sequence"/>
</dbReference>
<proteinExistence type="inferred from homology"/>
<comment type="similarity">
    <text evidence="2 4">Belongs to the bacterial solute-binding protein 3 family.</text>
</comment>
<keyword evidence="8" id="KW-1185">Reference proteome</keyword>
<reference evidence="7 8" key="1">
    <citation type="submission" date="2017-02" db="EMBL/GenBank/DDBJ databases">
        <authorList>
            <person name="Peterson S.W."/>
        </authorList>
    </citation>
    <scope>NUCLEOTIDE SEQUENCE [LARGE SCALE GENOMIC DNA]</scope>
    <source>
        <strain evidence="7 8">M1</strain>
    </source>
</reference>
<evidence type="ECO:0000256" key="2">
    <source>
        <dbReference type="ARBA" id="ARBA00010333"/>
    </source>
</evidence>
<organism evidence="7 8">
    <name type="scientific">Maledivibacter halophilus</name>
    <dbReference type="NCBI Taxonomy" id="36842"/>
    <lineage>
        <taxon>Bacteria</taxon>
        <taxon>Bacillati</taxon>
        <taxon>Bacillota</taxon>
        <taxon>Clostridia</taxon>
        <taxon>Peptostreptococcales</taxon>
        <taxon>Caminicellaceae</taxon>
        <taxon>Maledivibacter</taxon>
    </lineage>
</organism>
<dbReference type="InterPro" id="IPR001320">
    <property type="entry name" value="Iontro_rcpt_C"/>
</dbReference>
<comment type="subcellular location">
    <subcellularLocation>
        <location evidence="1">Cell envelope</location>
    </subcellularLocation>
</comment>
<evidence type="ECO:0000256" key="1">
    <source>
        <dbReference type="ARBA" id="ARBA00004196"/>
    </source>
</evidence>
<evidence type="ECO:0000313" key="8">
    <source>
        <dbReference type="Proteomes" id="UP000190285"/>
    </source>
</evidence>
<dbReference type="SMART" id="SM00062">
    <property type="entry name" value="PBPb"/>
    <property type="match status" value="1"/>
</dbReference>
<keyword evidence="3" id="KW-0732">Signal</keyword>
<gene>
    <name evidence="7" type="ORF">SAMN02194393_02966</name>
</gene>
<name>A0A1T5LJX4_9FIRM</name>
<dbReference type="PROSITE" id="PS51257">
    <property type="entry name" value="PROKAR_LIPOPROTEIN"/>
    <property type="match status" value="1"/>
</dbReference>
<evidence type="ECO:0000259" key="6">
    <source>
        <dbReference type="SMART" id="SM00079"/>
    </source>
</evidence>
<dbReference type="SUPFAM" id="SSF53850">
    <property type="entry name" value="Periplasmic binding protein-like II"/>
    <property type="match status" value="1"/>
</dbReference>
<dbReference type="PROSITE" id="PS01039">
    <property type="entry name" value="SBP_BACTERIAL_3"/>
    <property type="match status" value="1"/>
</dbReference>
<dbReference type="GO" id="GO:0016020">
    <property type="term" value="C:membrane"/>
    <property type="evidence" value="ECO:0007669"/>
    <property type="project" value="InterPro"/>
</dbReference>
<dbReference type="GO" id="GO:0015276">
    <property type="term" value="F:ligand-gated monoatomic ion channel activity"/>
    <property type="evidence" value="ECO:0007669"/>
    <property type="project" value="InterPro"/>
</dbReference>
<dbReference type="InterPro" id="IPR001638">
    <property type="entry name" value="Solute-binding_3/MltF_N"/>
</dbReference>
<dbReference type="OrthoDB" id="9774451at2"/>
<dbReference type="SMART" id="SM00079">
    <property type="entry name" value="PBPe"/>
    <property type="match status" value="1"/>
</dbReference>
<dbReference type="Gene3D" id="3.40.190.10">
    <property type="entry name" value="Periplasmic binding protein-like II"/>
    <property type="match status" value="2"/>
</dbReference>